<keyword evidence="9" id="KW-1185">Reference proteome</keyword>
<keyword evidence="7" id="KW-0963">Cytoplasm</keyword>
<name>C4G8K0_9FIRM</name>
<dbReference type="PRINTS" id="PR01100">
    <property type="entry name" value="SHIKIMTKNASE"/>
</dbReference>
<evidence type="ECO:0000256" key="7">
    <source>
        <dbReference type="HAMAP-Rule" id="MF_00109"/>
    </source>
</evidence>
<keyword evidence="6 7" id="KW-0057">Aromatic amino acid biosynthesis</keyword>
<keyword evidence="7" id="KW-0479">Metal-binding</keyword>
<keyword evidence="2 7" id="KW-0808">Transferase</keyword>
<evidence type="ECO:0000256" key="2">
    <source>
        <dbReference type="ARBA" id="ARBA00022679"/>
    </source>
</evidence>
<keyword evidence="3 7" id="KW-0547">Nucleotide-binding</keyword>
<evidence type="ECO:0000256" key="5">
    <source>
        <dbReference type="ARBA" id="ARBA00022840"/>
    </source>
</evidence>
<comment type="subcellular location">
    <subcellularLocation>
        <location evidence="7">Cytoplasm</location>
    </subcellularLocation>
</comment>
<proteinExistence type="inferred from homology"/>
<evidence type="ECO:0000256" key="1">
    <source>
        <dbReference type="ARBA" id="ARBA00022605"/>
    </source>
</evidence>
<comment type="catalytic activity">
    <reaction evidence="7">
        <text>shikimate + ATP = 3-phosphoshikimate + ADP + H(+)</text>
        <dbReference type="Rhea" id="RHEA:13121"/>
        <dbReference type="ChEBI" id="CHEBI:15378"/>
        <dbReference type="ChEBI" id="CHEBI:30616"/>
        <dbReference type="ChEBI" id="CHEBI:36208"/>
        <dbReference type="ChEBI" id="CHEBI:145989"/>
        <dbReference type="ChEBI" id="CHEBI:456216"/>
        <dbReference type="EC" id="2.7.1.71"/>
    </reaction>
</comment>
<dbReference type="GO" id="GO:0005829">
    <property type="term" value="C:cytosol"/>
    <property type="evidence" value="ECO:0007669"/>
    <property type="project" value="TreeGrafter"/>
</dbReference>
<reference evidence="8" key="1">
    <citation type="submission" date="2009-04" db="EMBL/GenBank/DDBJ databases">
        <authorList>
            <person name="Weinstock G."/>
            <person name="Sodergren E."/>
            <person name="Clifton S."/>
            <person name="Fulton L."/>
            <person name="Fulton B."/>
            <person name="Courtney L."/>
            <person name="Fronick C."/>
            <person name="Harrison M."/>
            <person name="Strong C."/>
            <person name="Farmer C."/>
            <person name="Delahaunty K."/>
            <person name="Markovic C."/>
            <person name="Hall O."/>
            <person name="Minx P."/>
            <person name="Tomlinson C."/>
            <person name="Mitreva M."/>
            <person name="Nelson J."/>
            <person name="Hou S."/>
            <person name="Wollam A."/>
            <person name="Pepin K.H."/>
            <person name="Johnson M."/>
            <person name="Bhonagiri V."/>
            <person name="Nash W.E."/>
            <person name="Warren W."/>
            <person name="Chinwalla A."/>
            <person name="Mardis E.R."/>
            <person name="Wilson R.K."/>
        </authorList>
    </citation>
    <scope>NUCLEOTIDE SEQUENCE [LARGE SCALE GENOMIC DNA]</scope>
    <source>
        <strain evidence="8">DSM 14600</strain>
    </source>
</reference>
<feature type="binding site" evidence="7">
    <location>
        <position position="35"/>
    </location>
    <ligand>
        <name>substrate</name>
    </ligand>
</feature>
<dbReference type="InterPro" id="IPR031322">
    <property type="entry name" value="Shikimate/glucono_kinase"/>
</dbReference>
<dbReference type="STRING" id="626523.GCWU000342_00296"/>
<keyword evidence="5 7" id="KW-0067">ATP-binding</keyword>
<comment type="pathway">
    <text evidence="7">Metabolic intermediate biosynthesis; chorismate biosynthesis; chorismate from D-erythrose 4-phosphate and phosphoenolpyruvate: step 5/7.</text>
</comment>
<keyword evidence="4 7" id="KW-0418">Kinase</keyword>
<feature type="binding site" evidence="7">
    <location>
        <position position="123"/>
    </location>
    <ligand>
        <name>ATP</name>
        <dbReference type="ChEBI" id="CHEBI:30616"/>
    </ligand>
</feature>
<dbReference type="HOGENOM" id="CLU_057607_4_1_9"/>
<organism evidence="8 9">
    <name type="scientific">Shuttleworthella satelles DSM 14600</name>
    <dbReference type="NCBI Taxonomy" id="626523"/>
    <lineage>
        <taxon>Bacteria</taxon>
        <taxon>Bacillati</taxon>
        <taxon>Bacillota</taxon>
        <taxon>Clostridia</taxon>
        <taxon>Lachnospirales</taxon>
        <taxon>Lachnospiraceae</taxon>
        <taxon>Shuttleworthella</taxon>
    </lineage>
</organism>
<dbReference type="EC" id="2.7.1.71" evidence="7"/>
<dbReference type="GO" id="GO:0009423">
    <property type="term" value="P:chorismate biosynthetic process"/>
    <property type="evidence" value="ECO:0007669"/>
    <property type="project" value="UniProtKB-UniRule"/>
</dbReference>
<dbReference type="GO" id="GO:0004765">
    <property type="term" value="F:shikimate kinase activity"/>
    <property type="evidence" value="ECO:0007669"/>
    <property type="project" value="UniProtKB-UniRule"/>
</dbReference>
<dbReference type="EMBL" id="ACIP02000001">
    <property type="protein sequence ID" value="EEP28947.1"/>
    <property type="molecule type" value="Genomic_DNA"/>
</dbReference>
<comment type="subunit">
    <text evidence="7">Monomer.</text>
</comment>
<feature type="binding site" evidence="7">
    <location>
        <position position="135"/>
    </location>
    <ligand>
        <name>substrate</name>
    </ligand>
</feature>
<accession>C4G8K0</accession>
<comment type="caution">
    <text evidence="8">The sequence shown here is derived from an EMBL/GenBank/DDBJ whole genome shotgun (WGS) entry which is preliminary data.</text>
</comment>
<sequence length="176" mass="19043">MTKSNIVLIGMPGCGKSTVGVILAKVLKKRFVDTDLVIQEKTGKLLRETIAEEGIEGFNAIEDRILASLQAEDAVIATGGSAVYGANAMAHLREIGLVVYLRLSYAGVEARLGSLEARGVVHRPGQTLRDLYEERILLYEQYADIVVDEDYLDIEATVECAVGQIEGAFAQEGGQE</sequence>
<dbReference type="SUPFAM" id="SSF52540">
    <property type="entry name" value="P-loop containing nucleoside triphosphate hydrolases"/>
    <property type="match status" value="1"/>
</dbReference>
<dbReference type="GO" id="GO:0008652">
    <property type="term" value="P:amino acid biosynthetic process"/>
    <property type="evidence" value="ECO:0007669"/>
    <property type="project" value="UniProtKB-KW"/>
</dbReference>
<dbReference type="Gene3D" id="3.40.50.300">
    <property type="entry name" value="P-loop containing nucleotide triphosphate hydrolases"/>
    <property type="match status" value="1"/>
</dbReference>
<feature type="binding site" evidence="7">
    <location>
        <begin position="13"/>
        <end position="18"/>
    </location>
    <ligand>
        <name>ATP</name>
        <dbReference type="ChEBI" id="CHEBI:30616"/>
    </ligand>
</feature>
<comment type="cofactor">
    <cofactor evidence="7">
        <name>Mg(2+)</name>
        <dbReference type="ChEBI" id="CHEBI:18420"/>
    </cofactor>
    <text evidence="7">Binds 1 Mg(2+) ion per subunit.</text>
</comment>
<evidence type="ECO:0000313" key="8">
    <source>
        <dbReference type="EMBL" id="EEP28947.1"/>
    </source>
</evidence>
<evidence type="ECO:0000313" key="9">
    <source>
        <dbReference type="Proteomes" id="UP000003494"/>
    </source>
</evidence>
<dbReference type="GO" id="GO:0009073">
    <property type="term" value="P:aromatic amino acid family biosynthetic process"/>
    <property type="evidence" value="ECO:0007669"/>
    <property type="project" value="UniProtKB-KW"/>
</dbReference>
<comment type="caution">
    <text evidence="7">Lacks conserved residue(s) required for the propagation of feature annotation.</text>
</comment>
<feature type="binding site" evidence="7">
    <location>
        <position position="80"/>
    </location>
    <ligand>
        <name>substrate</name>
    </ligand>
</feature>
<comment type="function">
    <text evidence="7">Catalyzes the specific phosphorylation of the 3-hydroxyl group of shikimic acid using ATP as a cosubstrate.</text>
</comment>
<dbReference type="GO" id="GO:0005524">
    <property type="term" value="F:ATP binding"/>
    <property type="evidence" value="ECO:0007669"/>
    <property type="project" value="UniProtKB-UniRule"/>
</dbReference>
<dbReference type="Proteomes" id="UP000003494">
    <property type="component" value="Unassembled WGS sequence"/>
</dbReference>
<comment type="similarity">
    <text evidence="7">Belongs to the shikimate kinase family.</text>
</comment>
<dbReference type="InterPro" id="IPR027417">
    <property type="entry name" value="P-loop_NTPase"/>
</dbReference>
<dbReference type="CDD" id="cd00464">
    <property type="entry name" value="SK"/>
    <property type="match status" value="1"/>
</dbReference>
<dbReference type="PANTHER" id="PTHR21087">
    <property type="entry name" value="SHIKIMATE KINASE"/>
    <property type="match status" value="1"/>
</dbReference>
<dbReference type="InterPro" id="IPR000623">
    <property type="entry name" value="Shikimate_kinase/TSH1"/>
</dbReference>
<dbReference type="eggNOG" id="COG0703">
    <property type="taxonomic scope" value="Bacteria"/>
</dbReference>
<keyword evidence="7" id="KW-0460">Magnesium</keyword>
<dbReference type="UniPathway" id="UPA00053">
    <property type="reaction ID" value="UER00088"/>
</dbReference>
<gene>
    <name evidence="7 8" type="primary">aroK</name>
    <name evidence="8" type="ORF">GCWU000342_00296</name>
</gene>
<dbReference type="RefSeq" id="WP_006905335.1">
    <property type="nucleotide sequence ID" value="NZ_GG665866.1"/>
</dbReference>
<dbReference type="HAMAP" id="MF_00109">
    <property type="entry name" value="Shikimate_kinase"/>
    <property type="match status" value="1"/>
</dbReference>
<dbReference type="PANTHER" id="PTHR21087:SF16">
    <property type="entry name" value="SHIKIMATE KINASE 1, CHLOROPLASTIC"/>
    <property type="match status" value="1"/>
</dbReference>
<dbReference type="GO" id="GO:0000287">
    <property type="term" value="F:magnesium ion binding"/>
    <property type="evidence" value="ECO:0007669"/>
    <property type="project" value="UniProtKB-UniRule"/>
</dbReference>
<dbReference type="AlphaFoldDB" id="C4G8K0"/>
<dbReference type="Pfam" id="PF01202">
    <property type="entry name" value="SKI"/>
    <property type="match status" value="1"/>
</dbReference>
<protein>
    <recommendedName>
        <fullName evidence="7">Shikimate kinase</fullName>
        <shortName evidence="7">SK</shortName>
        <ecNumber evidence="7">2.7.1.71</ecNumber>
    </recommendedName>
</protein>
<evidence type="ECO:0000256" key="4">
    <source>
        <dbReference type="ARBA" id="ARBA00022777"/>
    </source>
</evidence>
<keyword evidence="1 7" id="KW-0028">Amino-acid biosynthesis</keyword>
<evidence type="ECO:0000256" key="6">
    <source>
        <dbReference type="ARBA" id="ARBA00023141"/>
    </source>
</evidence>
<feature type="binding site" evidence="7">
    <location>
        <position position="17"/>
    </location>
    <ligand>
        <name>Mg(2+)</name>
        <dbReference type="ChEBI" id="CHEBI:18420"/>
    </ligand>
</feature>
<evidence type="ECO:0000256" key="3">
    <source>
        <dbReference type="ARBA" id="ARBA00022741"/>
    </source>
</evidence>